<keyword evidence="3" id="KW-1185">Reference proteome</keyword>
<organism evidence="2 3">
    <name type="scientific">Chlorella sorokiniana</name>
    <name type="common">Freshwater green alga</name>
    <dbReference type="NCBI Taxonomy" id="3076"/>
    <lineage>
        <taxon>Eukaryota</taxon>
        <taxon>Viridiplantae</taxon>
        <taxon>Chlorophyta</taxon>
        <taxon>core chlorophytes</taxon>
        <taxon>Trebouxiophyceae</taxon>
        <taxon>Chlorellales</taxon>
        <taxon>Chlorellaceae</taxon>
        <taxon>Chlorella clade</taxon>
        <taxon>Chlorella</taxon>
    </lineage>
</organism>
<dbReference type="AlphaFoldDB" id="A0A2P6TZY1"/>
<protein>
    <submittedName>
        <fullName evidence="2">Uncharacterized protein</fullName>
    </submittedName>
</protein>
<evidence type="ECO:0000313" key="3">
    <source>
        <dbReference type="Proteomes" id="UP000239899"/>
    </source>
</evidence>
<feature type="compositionally biased region" description="Basic and acidic residues" evidence="1">
    <location>
        <begin position="61"/>
        <end position="73"/>
    </location>
</feature>
<feature type="region of interest" description="Disordered" evidence="1">
    <location>
        <begin position="1"/>
        <end position="20"/>
    </location>
</feature>
<evidence type="ECO:0000313" key="2">
    <source>
        <dbReference type="EMBL" id="PRW59622.1"/>
    </source>
</evidence>
<reference evidence="2 3" key="1">
    <citation type="journal article" date="2018" name="Plant J.">
        <title>Genome sequences of Chlorella sorokiniana UTEX 1602 and Micractinium conductrix SAG 241.80: implications to maltose excretion by a green alga.</title>
        <authorList>
            <person name="Arriola M.B."/>
            <person name="Velmurugan N."/>
            <person name="Zhang Y."/>
            <person name="Plunkett M.H."/>
            <person name="Hondzo H."/>
            <person name="Barney B.M."/>
        </authorList>
    </citation>
    <scope>NUCLEOTIDE SEQUENCE [LARGE SCALE GENOMIC DNA]</scope>
    <source>
        <strain evidence="3">UTEX 1602</strain>
    </source>
</reference>
<accession>A0A2P6TZY1</accession>
<comment type="caution">
    <text evidence="2">The sequence shown here is derived from an EMBL/GenBank/DDBJ whole genome shotgun (WGS) entry which is preliminary data.</text>
</comment>
<name>A0A2P6TZY1_CHLSO</name>
<dbReference type="Proteomes" id="UP000239899">
    <property type="component" value="Unassembled WGS sequence"/>
</dbReference>
<feature type="region of interest" description="Disordered" evidence="1">
    <location>
        <begin position="34"/>
        <end position="73"/>
    </location>
</feature>
<sequence>MSAPAEKPQAAPQGKAEGKAFKLIEKSGMDLEALEVEGEQGQAGGAMPQEAAAAGAPTSQGEKREIQEREANR</sequence>
<feature type="compositionally biased region" description="Low complexity" evidence="1">
    <location>
        <begin position="45"/>
        <end position="60"/>
    </location>
</feature>
<dbReference type="EMBL" id="LHPG02000003">
    <property type="protein sequence ID" value="PRW59622.1"/>
    <property type="molecule type" value="Genomic_DNA"/>
</dbReference>
<evidence type="ECO:0000256" key="1">
    <source>
        <dbReference type="SAM" id="MobiDB-lite"/>
    </source>
</evidence>
<proteinExistence type="predicted"/>
<gene>
    <name evidence="2" type="ORF">C2E21_1725</name>
</gene>